<dbReference type="Gene3D" id="3.30.1150.10">
    <property type="match status" value="1"/>
</dbReference>
<evidence type="ECO:0000256" key="5">
    <source>
        <dbReference type="ARBA" id="ARBA00022519"/>
    </source>
</evidence>
<dbReference type="EMBL" id="NFZT01000001">
    <property type="protein sequence ID" value="OWV34449.1"/>
    <property type="molecule type" value="Genomic_DNA"/>
</dbReference>
<keyword evidence="8 11" id="KW-1133">Transmembrane helix</keyword>
<evidence type="ECO:0000256" key="8">
    <source>
        <dbReference type="ARBA" id="ARBA00022989"/>
    </source>
</evidence>
<evidence type="ECO:0000256" key="3">
    <source>
        <dbReference type="ARBA" id="ARBA00022448"/>
    </source>
</evidence>
<feature type="transmembrane region" description="Helical" evidence="11">
    <location>
        <begin position="14"/>
        <end position="37"/>
    </location>
</feature>
<evidence type="ECO:0000256" key="11">
    <source>
        <dbReference type="SAM" id="Phobius"/>
    </source>
</evidence>
<feature type="compositionally biased region" description="Pro residues" evidence="10">
    <location>
        <begin position="74"/>
        <end position="126"/>
    </location>
</feature>
<dbReference type="OrthoDB" id="7585155at2"/>
<evidence type="ECO:0000259" key="12">
    <source>
        <dbReference type="Pfam" id="PF03544"/>
    </source>
</evidence>
<dbReference type="GO" id="GO:0098797">
    <property type="term" value="C:plasma membrane protein complex"/>
    <property type="evidence" value="ECO:0007669"/>
    <property type="project" value="TreeGrafter"/>
</dbReference>
<organism evidence="13 14">
    <name type="scientific">Pacificimonas flava</name>
    <dbReference type="NCBI Taxonomy" id="1234595"/>
    <lineage>
        <taxon>Bacteria</taxon>
        <taxon>Pseudomonadati</taxon>
        <taxon>Pseudomonadota</taxon>
        <taxon>Alphaproteobacteria</taxon>
        <taxon>Sphingomonadales</taxon>
        <taxon>Sphingosinicellaceae</taxon>
        <taxon>Pacificimonas</taxon>
    </lineage>
</organism>
<dbReference type="InterPro" id="IPR006260">
    <property type="entry name" value="TonB/TolA_C"/>
</dbReference>
<keyword evidence="3" id="KW-0813">Transport</keyword>
<evidence type="ECO:0000256" key="9">
    <source>
        <dbReference type="ARBA" id="ARBA00023136"/>
    </source>
</evidence>
<feature type="region of interest" description="Disordered" evidence="10">
    <location>
        <begin position="51"/>
        <end position="143"/>
    </location>
</feature>
<keyword evidence="7" id="KW-0653">Protein transport</keyword>
<evidence type="ECO:0000313" key="14">
    <source>
        <dbReference type="Proteomes" id="UP000198462"/>
    </source>
</evidence>
<gene>
    <name evidence="13" type="ORF">B5C34_13935</name>
</gene>
<protein>
    <recommendedName>
        <fullName evidence="12">TonB C-terminal domain-containing protein</fullName>
    </recommendedName>
</protein>
<dbReference type="AlphaFoldDB" id="A0A219B9F8"/>
<dbReference type="InterPro" id="IPR051045">
    <property type="entry name" value="TonB-dependent_transducer"/>
</dbReference>
<dbReference type="Pfam" id="PF03544">
    <property type="entry name" value="TonB_C"/>
    <property type="match status" value="1"/>
</dbReference>
<dbReference type="NCBIfam" id="TIGR01352">
    <property type="entry name" value="tonB_Cterm"/>
    <property type="match status" value="1"/>
</dbReference>
<keyword evidence="4" id="KW-1003">Cell membrane</keyword>
<comment type="caution">
    <text evidence="13">The sequence shown here is derived from an EMBL/GenBank/DDBJ whole genome shotgun (WGS) entry which is preliminary data.</text>
</comment>
<proteinExistence type="inferred from homology"/>
<reference evidence="14" key="1">
    <citation type="submission" date="2017-05" db="EMBL/GenBank/DDBJ databases">
        <authorList>
            <person name="Lin X."/>
        </authorList>
    </citation>
    <scope>NUCLEOTIDE SEQUENCE [LARGE SCALE GENOMIC DNA]</scope>
    <source>
        <strain evidence="14">JLT2012</strain>
    </source>
</reference>
<dbReference type="GO" id="GO:0055085">
    <property type="term" value="P:transmembrane transport"/>
    <property type="evidence" value="ECO:0007669"/>
    <property type="project" value="InterPro"/>
</dbReference>
<accession>A0A219B9F8</accession>
<evidence type="ECO:0000256" key="1">
    <source>
        <dbReference type="ARBA" id="ARBA00004383"/>
    </source>
</evidence>
<keyword evidence="6 11" id="KW-0812">Transmembrane</keyword>
<evidence type="ECO:0000256" key="7">
    <source>
        <dbReference type="ARBA" id="ARBA00022927"/>
    </source>
</evidence>
<dbReference type="GO" id="GO:0015031">
    <property type="term" value="P:protein transport"/>
    <property type="evidence" value="ECO:0007669"/>
    <property type="project" value="UniProtKB-KW"/>
</dbReference>
<feature type="compositionally biased region" description="Acidic residues" evidence="10">
    <location>
        <begin position="51"/>
        <end position="62"/>
    </location>
</feature>
<keyword evidence="5" id="KW-0997">Cell inner membrane</keyword>
<dbReference type="PRINTS" id="PR01217">
    <property type="entry name" value="PRICHEXTENSN"/>
</dbReference>
<evidence type="ECO:0000256" key="10">
    <source>
        <dbReference type="SAM" id="MobiDB-lite"/>
    </source>
</evidence>
<name>A0A219B9F8_9SPHN</name>
<dbReference type="GO" id="GO:0031992">
    <property type="term" value="F:energy transducer activity"/>
    <property type="evidence" value="ECO:0007669"/>
    <property type="project" value="TreeGrafter"/>
</dbReference>
<sequence length="226" mass="24430">MAYADEPGMSTKRLISLVLVGLIHVFLGYAVISGLALKAVKVVTGPLETFEVEEPPEVEEEPPPPPEQLEEIPPYVPPPDVVVESLPPPPAPVTTVRTPPPPAPPPRVVVPPAPPPPPPPPPPPAGPTRDPRPITNRGNFGFGAQDYPNASARAEEEGTVTISLLVDTRGRVVDGSCQVVSSSGFDRLDRQSCRLAERRFRFEPALDNGEEVQARFTQAFRWQLPD</sequence>
<evidence type="ECO:0000256" key="6">
    <source>
        <dbReference type="ARBA" id="ARBA00022692"/>
    </source>
</evidence>
<dbReference type="SUPFAM" id="SSF74653">
    <property type="entry name" value="TolA/TonB C-terminal domain"/>
    <property type="match status" value="1"/>
</dbReference>
<dbReference type="STRING" id="1234595.C725_2014"/>
<evidence type="ECO:0000313" key="13">
    <source>
        <dbReference type="EMBL" id="OWV34449.1"/>
    </source>
</evidence>
<evidence type="ECO:0000256" key="4">
    <source>
        <dbReference type="ARBA" id="ARBA00022475"/>
    </source>
</evidence>
<evidence type="ECO:0000256" key="2">
    <source>
        <dbReference type="ARBA" id="ARBA00006555"/>
    </source>
</evidence>
<comment type="similarity">
    <text evidence="2">Belongs to the TonB family.</text>
</comment>
<dbReference type="InterPro" id="IPR037682">
    <property type="entry name" value="TonB_C"/>
</dbReference>
<comment type="subcellular location">
    <subcellularLocation>
        <location evidence="1">Cell inner membrane</location>
        <topology evidence="1">Single-pass membrane protein</topology>
        <orientation evidence="1">Periplasmic side</orientation>
    </subcellularLocation>
</comment>
<dbReference type="PANTHER" id="PTHR33446:SF2">
    <property type="entry name" value="PROTEIN TONB"/>
    <property type="match status" value="1"/>
</dbReference>
<dbReference type="Proteomes" id="UP000198462">
    <property type="component" value="Unassembled WGS sequence"/>
</dbReference>
<keyword evidence="9 11" id="KW-0472">Membrane</keyword>
<dbReference type="PANTHER" id="PTHR33446">
    <property type="entry name" value="PROTEIN TONB-RELATED"/>
    <property type="match status" value="1"/>
</dbReference>
<feature type="domain" description="TonB C-terminal" evidence="12">
    <location>
        <begin position="145"/>
        <end position="224"/>
    </location>
</feature>
<keyword evidence="14" id="KW-1185">Reference proteome</keyword>